<dbReference type="RefSeq" id="WP_348522566.1">
    <property type="nucleotide sequence ID" value="NZ_BSOW01000061.1"/>
</dbReference>
<gene>
    <name evidence="1" type="ORF">GCM10007857_87390</name>
</gene>
<dbReference type="EMBL" id="BSOW01000061">
    <property type="protein sequence ID" value="GLR92021.1"/>
    <property type="molecule type" value="Genomic_DNA"/>
</dbReference>
<dbReference type="Pfam" id="PF13365">
    <property type="entry name" value="Trypsin_2"/>
    <property type="match status" value="1"/>
</dbReference>
<dbReference type="SUPFAM" id="SSF50494">
    <property type="entry name" value="Trypsin-like serine proteases"/>
    <property type="match status" value="1"/>
</dbReference>
<evidence type="ECO:0000313" key="2">
    <source>
        <dbReference type="Proteomes" id="UP001156905"/>
    </source>
</evidence>
<evidence type="ECO:0008006" key="3">
    <source>
        <dbReference type="Google" id="ProtNLM"/>
    </source>
</evidence>
<evidence type="ECO:0000313" key="1">
    <source>
        <dbReference type="EMBL" id="GLR92021.1"/>
    </source>
</evidence>
<dbReference type="InterPro" id="IPR009003">
    <property type="entry name" value="Peptidase_S1_PA"/>
</dbReference>
<dbReference type="PANTHER" id="PTHR22939:SF129">
    <property type="entry name" value="SERINE PROTEASE HTRA2, MITOCHONDRIAL"/>
    <property type="match status" value="1"/>
</dbReference>
<dbReference type="PRINTS" id="PR00834">
    <property type="entry name" value="PROTEASES2C"/>
</dbReference>
<keyword evidence="2" id="KW-1185">Reference proteome</keyword>
<dbReference type="Gene3D" id="2.40.10.120">
    <property type="match status" value="1"/>
</dbReference>
<proteinExistence type="predicted"/>
<organism evidence="1 2">
    <name type="scientific">Bradyrhizobium iriomotense</name>
    <dbReference type="NCBI Taxonomy" id="441950"/>
    <lineage>
        <taxon>Bacteria</taxon>
        <taxon>Pseudomonadati</taxon>
        <taxon>Pseudomonadota</taxon>
        <taxon>Alphaproteobacteria</taxon>
        <taxon>Hyphomicrobiales</taxon>
        <taxon>Nitrobacteraceae</taxon>
        <taxon>Bradyrhizobium</taxon>
    </lineage>
</organism>
<sequence>MAERIYAAAPPRLLQIRTLVADAGRQTSNGSGFLVSADGLAITNYHVVSQAALEPDTYRLEYTAADGSQGRVTLLRVDLPNDLALIRVDKKDAPYFRFDQAAIEGRLAKGERLYSMGNPLDLGFTIIEGTYNGLADHSYTERIHFSGALNPGMSGGPAVTADGNVIGINVATRRGGQLISFLVPARFAVDLLQQAGEGEKPADPKSDVGRQLLAWRSGLFKSLGEAGFRSDTLGPYRAPATQALWFNCWASTNASATPKPRASVNSTECSSDTTVFVASDLNIGAITVNHSLVKTVDLNQFQFANYLTQLSQPRLSVGGPFKKWYTPQRCLEDFVSVSTPRQHPPLHVVWCAQAYRRFEGLYDVSLIAVTQDQPLEALVSRLTMQAVGYDDAIALGTRFLEAVQVGQ</sequence>
<comment type="caution">
    <text evidence="1">The sequence shown here is derived from an EMBL/GenBank/DDBJ whole genome shotgun (WGS) entry which is preliminary data.</text>
</comment>
<name>A0ABQ6BDT9_9BRAD</name>
<dbReference type="InterPro" id="IPR001940">
    <property type="entry name" value="Peptidase_S1C"/>
</dbReference>
<dbReference type="Proteomes" id="UP001156905">
    <property type="component" value="Unassembled WGS sequence"/>
</dbReference>
<accession>A0ABQ6BDT9</accession>
<dbReference type="PANTHER" id="PTHR22939">
    <property type="entry name" value="SERINE PROTEASE FAMILY S1C HTRA-RELATED"/>
    <property type="match status" value="1"/>
</dbReference>
<protein>
    <recommendedName>
        <fullName evidence="3">Serine protease</fullName>
    </recommendedName>
</protein>
<reference evidence="2" key="1">
    <citation type="journal article" date="2019" name="Int. J. Syst. Evol. Microbiol.">
        <title>The Global Catalogue of Microorganisms (GCM) 10K type strain sequencing project: providing services to taxonomists for standard genome sequencing and annotation.</title>
        <authorList>
            <consortium name="The Broad Institute Genomics Platform"/>
            <consortium name="The Broad Institute Genome Sequencing Center for Infectious Disease"/>
            <person name="Wu L."/>
            <person name="Ma J."/>
        </authorList>
    </citation>
    <scope>NUCLEOTIDE SEQUENCE [LARGE SCALE GENOMIC DNA]</scope>
    <source>
        <strain evidence="2">NBRC 102520</strain>
    </source>
</reference>